<proteinExistence type="predicted"/>
<sequence length="161" mass="17908">MQGRTQGFAPTAFGRTRFLLLQQQRGLICQTRSLDFREVNFVLGKEKGGLMVEQTIDCLDHRGGGAVIGGHGQAILRRGVLSGLDIGEDICPAKTIDGLFGITDQEEARFLALCRRSSHDFRCHLLIQRPVDSRKNTVLKRISILKLIHHDDWKTPTDASG</sequence>
<comment type="caution">
    <text evidence="1">The sequence shown here is derived from an EMBL/GenBank/DDBJ whole genome shotgun (WGS) entry which is preliminary data.</text>
</comment>
<reference evidence="1 2" key="1">
    <citation type="submission" date="2017-01" db="EMBL/GenBank/DDBJ databases">
        <title>The cable genome- insights into the physiology and evolution of filamentous bacteria capable of sulfide oxidation via long distance electron transfer.</title>
        <authorList>
            <person name="Schreiber L."/>
            <person name="Bjerg J.T."/>
            <person name="Boggild A."/>
            <person name="Van De Vossenberg J."/>
            <person name="Meysman F."/>
            <person name="Nielsen L.P."/>
            <person name="Schramm A."/>
            <person name="Kjeldsen K.U."/>
        </authorList>
    </citation>
    <scope>NUCLEOTIDE SEQUENCE [LARGE SCALE GENOMIC DNA]</scope>
    <source>
        <strain evidence="1">MCF</strain>
    </source>
</reference>
<dbReference type="EMBL" id="MTKO01000023">
    <property type="protein sequence ID" value="RWX47794.1"/>
    <property type="molecule type" value="Genomic_DNA"/>
</dbReference>
<accession>A0A444J3Z8</accession>
<organism evidence="1 2">
    <name type="scientific">Candidatus Electrothrix aarhusensis</name>
    <dbReference type="NCBI Taxonomy" id="1859131"/>
    <lineage>
        <taxon>Bacteria</taxon>
        <taxon>Pseudomonadati</taxon>
        <taxon>Thermodesulfobacteriota</taxon>
        <taxon>Desulfobulbia</taxon>
        <taxon>Desulfobulbales</taxon>
        <taxon>Desulfobulbaceae</taxon>
        <taxon>Candidatus Electrothrix</taxon>
    </lineage>
</organism>
<name>A0A444J3Z8_9BACT</name>
<dbReference type="AlphaFoldDB" id="A0A444J3Z8"/>
<protein>
    <submittedName>
        <fullName evidence="1">Uncharacterized protein</fullName>
    </submittedName>
</protein>
<gene>
    <name evidence="1" type="ORF">H206_05592</name>
</gene>
<evidence type="ECO:0000313" key="2">
    <source>
        <dbReference type="Proteomes" id="UP000287853"/>
    </source>
</evidence>
<keyword evidence="2" id="KW-1185">Reference proteome</keyword>
<dbReference type="Proteomes" id="UP000287853">
    <property type="component" value="Unassembled WGS sequence"/>
</dbReference>
<evidence type="ECO:0000313" key="1">
    <source>
        <dbReference type="EMBL" id="RWX47794.1"/>
    </source>
</evidence>